<feature type="domain" description="EamA" evidence="7">
    <location>
        <begin position="161"/>
        <end position="293"/>
    </location>
</feature>
<evidence type="ECO:0000313" key="9">
    <source>
        <dbReference type="Proteomes" id="UP000029507"/>
    </source>
</evidence>
<evidence type="ECO:0000313" key="8">
    <source>
        <dbReference type="EMBL" id="AIQ62697.1"/>
    </source>
</evidence>
<feature type="transmembrane region" description="Helical" evidence="6">
    <location>
        <begin position="189"/>
        <end position="210"/>
    </location>
</feature>
<dbReference type="RefSeq" id="WP_038694051.1">
    <property type="nucleotide sequence ID" value="NZ_CP009286.1"/>
</dbReference>
<evidence type="ECO:0000256" key="3">
    <source>
        <dbReference type="ARBA" id="ARBA00022692"/>
    </source>
</evidence>
<dbReference type="PANTHER" id="PTHR32322">
    <property type="entry name" value="INNER MEMBRANE TRANSPORTER"/>
    <property type="match status" value="1"/>
</dbReference>
<reference evidence="8 9" key="1">
    <citation type="submission" date="2014-08" db="EMBL/GenBank/DDBJ databases">
        <title>Comparative genomics of the Paenibacillus odorifer group.</title>
        <authorList>
            <person name="den Bakker H.C."/>
            <person name="Tsai Y.-C."/>
            <person name="Martin N."/>
            <person name="Korlach J."/>
            <person name="Wiedmann M."/>
        </authorList>
    </citation>
    <scope>NUCLEOTIDE SEQUENCE [LARGE SCALE GENOMIC DNA]</scope>
    <source>
        <strain evidence="8 9">DSM 14472</strain>
    </source>
</reference>
<keyword evidence="3 6" id="KW-0812">Transmembrane</keyword>
<protein>
    <submittedName>
        <fullName evidence="8">Transporter</fullName>
    </submittedName>
</protein>
<dbReference type="OrthoDB" id="9810818at2"/>
<feature type="transmembrane region" description="Helical" evidence="6">
    <location>
        <begin position="253"/>
        <end position="271"/>
    </location>
</feature>
<keyword evidence="5 6" id="KW-0472">Membrane</keyword>
<dbReference type="GO" id="GO:0016020">
    <property type="term" value="C:membrane"/>
    <property type="evidence" value="ECO:0007669"/>
    <property type="project" value="UniProtKB-SubCell"/>
</dbReference>
<dbReference type="STRING" id="169760.PSTEL_05875"/>
<comment type="subcellular location">
    <subcellularLocation>
        <location evidence="1">Endomembrane system</location>
        <topology evidence="1">Multi-pass membrane protein</topology>
    </subcellularLocation>
</comment>
<feature type="transmembrane region" description="Helical" evidence="6">
    <location>
        <begin position="161"/>
        <end position="182"/>
    </location>
</feature>
<accession>A0A089LP88</accession>
<dbReference type="SUPFAM" id="SSF103481">
    <property type="entry name" value="Multidrug resistance efflux transporter EmrE"/>
    <property type="match status" value="2"/>
</dbReference>
<organism evidence="8 9">
    <name type="scientific">Paenibacillus stellifer</name>
    <dbReference type="NCBI Taxonomy" id="169760"/>
    <lineage>
        <taxon>Bacteria</taxon>
        <taxon>Bacillati</taxon>
        <taxon>Bacillota</taxon>
        <taxon>Bacilli</taxon>
        <taxon>Bacillales</taxon>
        <taxon>Paenibacillaceae</taxon>
        <taxon>Paenibacillus</taxon>
    </lineage>
</organism>
<evidence type="ECO:0000256" key="4">
    <source>
        <dbReference type="ARBA" id="ARBA00022989"/>
    </source>
</evidence>
<evidence type="ECO:0000256" key="6">
    <source>
        <dbReference type="SAM" id="Phobius"/>
    </source>
</evidence>
<dbReference type="InterPro" id="IPR000620">
    <property type="entry name" value="EamA_dom"/>
</dbReference>
<feature type="domain" description="EamA" evidence="7">
    <location>
        <begin position="7"/>
        <end position="147"/>
    </location>
</feature>
<feature type="transmembrane region" description="Helical" evidence="6">
    <location>
        <begin position="134"/>
        <end position="155"/>
    </location>
</feature>
<dbReference type="InterPro" id="IPR037185">
    <property type="entry name" value="EmrE-like"/>
</dbReference>
<sequence length="309" mass="33414">MKKHSRKGLLLVTTGAICWGVSGTAANKLFTLGTLDVNGLVEVRLLAAGILLLAIQSLRPRRRQILGIWRDGGSALRLIIFGLIGMLGVQYTYMASIRHGNAAVATLLQYLAPVMIIVYAVLRRRARLTGRDLLTVPLALGGTFLLLTGGSFSGLAVSSTAVVWGILSGLAAAFYTLYAVPLLKRYDSLVVVGWSMLIGGLALTPIHPPWKMDLLLMPQESWLILSFIILFGTMIAFWFYIESLNSLSPKETSLLGCLEPLSAVVTTVFWLKAPFGIFQWFGAVCIIGMIVILAFGGDQSSGQENKQAA</sequence>
<evidence type="ECO:0000256" key="5">
    <source>
        <dbReference type="ARBA" id="ARBA00023136"/>
    </source>
</evidence>
<dbReference type="KEGG" id="pste:PSTEL_05875"/>
<evidence type="ECO:0000259" key="7">
    <source>
        <dbReference type="Pfam" id="PF00892"/>
    </source>
</evidence>
<feature type="transmembrane region" description="Helical" evidence="6">
    <location>
        <begin position="39"/>
        <end position="55"/>
    </location>
</feature>
<keyword evidence="9" id="KW-1185">Reference proteome</keyword>
<dbReference type="PANTHER" id="PTHR32322:SF2">
    <property type="entry name" value="EAMA DOMAIN-CONTAINING PROTEIN"/>
    <property type="match status" value="1"/>
</dbReference>
<dbReference type="EMBL" id="CP009286">
    <property type="protein sequence ID" value="AIQ62697.1"/>
    <property type="molecule type" value="Genomic_DNA"/>
</dbReference>
<dbReference type="HOGENOM" id="CLU_033863_19_0_9"/>
<feature type="transmembrane region" description="Helical" evidence="6">
    <location>
        <begin position="102"/>
        <end position="122"/>
    </location>
</feature>
<name>A0A089LP88_9BACL</name>
<feature type="transmembrane region" description="Helical" evidence="6">
    <location>
        <begin position="75"/>
        <end position="96"/>
    </location>
</feature>
<dbReference type="AlphaFoldDB" id="A0A089LP88"/>
<evidence type="ECO:0000256" key="1">
    <source>
        <dbReference type="ARBA" id="ARBA00004127"/>
    </source>
</evidence>
<feature type="transmembrane region" description="Helical" evidence="6">
    <location>
        <begin position="222"/>
        <end position="241"/>
    </location>
</feature>
<comment type="similarity">
    <text evidence="2">Belongs to the EamA transporter family.</text>
</comment>
<gene>
    <name evidence="8" type="ORF">PSTEL_05875</name>
</gene>
<keyword evidence="4 6" id="KW-1133">Transmembrane helix</keyword>
<dbReference type="InterPro" id="IPR050638">
    <property type="entry name" value="AA-Vitamin_Transporters"/>
</dbReference>
<evidence type="ECO:0000256" key="2">
    <source>
        <dbReference type="ARBA" id="ARBA00007362"/>
    </source>
</evidence>
<proteinExistence type="inferred from homology"/>
<dbReference type="Pfam" id="PF00892">
    <property type="entry name" value="EamA"/>
    <property type="match status" value="2"/>
</dbReference>
<feature type="transmembrane region" description="Helical" evidence="6">
    <location>
        <begin position="277"/>
        <end position="296"/>
    </location>
</feature>
<dbReference type="Proteomes" id="UP000029507">
    <property type="component" value="Chromosome"/>
</dbReference>